<evidence type="ECO:0000313" key="1">
    <source>
        <dbReference type="EMBL" id="QRN90260.1"/>
    </source>
</evidence>
<name>A0AB37HHI0_MAMSC</name>
<reference evidence="1" key="1">
    <citation type="submission" date="2021-02" db="EMBL/GenBank/DDBJ databases">
        <title>cfr and optrA-positive Staphylococcus spp.</title>
        <authorList>
            <person name="Chen L."/>
        </authorList>
    </citation>
    <scope>NUCLEOTIDE SEQUENCE</scope>
    <source>
        <strain evidence="1">GDQ20D70P</strain>
    </source>
</reference>
<evidence type="ECO:0000313" key="2">
    <source>
        <dbReference type="Proteomes" id="UP000640299"/>
    </source>
</evidence>
<accession>A0AB37HHI0</accession>
<gene>
    <name evidence="1" type="ORF">JRU67_09310</name>
</gene>
<dbReference type="EMBL" id="CP069389">
    <property type="protein sequence ID" value="QRN90260.1"/>
    <property type="molecule type" value="Genomic_DNA"/>
</dbReference>
<dbReference type="Proteomes" id="UP000640299">
    <property type="component" value="Chromosome"/>
</dbReference>
<organism evidence="1 2">
    <name type="scientific">Mammaliicoccus sciuri</name>
    <name type="common">Staphylococcus sciuri</name>
    <dbReference type="NCBI Taxonomy" id="1296"/>
    <lineage>
        <taxon>Bacteria</taxon>
        <taxon>Bacillati</taxon>
        <taxon>Bacillota</taxon>
        <taxon>Bacilli</taxon>
        <taxon>Bacillales</taxon>
        <taxon>Staphylococcaceae</taxon>
        <taxon>Mammaliicoccus</taxon>
    </lineage>
</organism>
<dbReference type="AlphaFoldDB" id="A0AB37HHI0"/>
<sequence>MAKKNYENMWHELKSNIERNIISVYSEVKDHVPDYRAGQYNILEELGAQIDELEGNCDIQNIIDDMDRTRNDYIPETERLIIEERKNGMSEQKLAEKYGKV</sequence>
<proteinExistence type="predicted"/>
<protein>
    <submittedName>
        <fullName evidence="1">Uncharacterized protein</fullName>
    </submittedName>
</protein>
<dbReference type="RefSeq" id="WP_204178244.1">
    <property type="nucleotide sequence ID" value="NZ_CP069389.1"/>
</dbReference>